<proteinExistence type="predicted"/>
<dbReference type="KEGG" id="vg:64871701"/>
<dbReference type="Proteomes" id="UP000327026">
    <property type="component" value="Segment"/>
</dbReference>
<dbReference type="EMBL" id="MN234188">
    <property type="protein sequence ID" value="QFG10401.1"/>
    <property type="molecule type" value="Genomic_DNA"/>
</dbReference>
<keyword evidence="1" id="KW-1133">Transmembrane helix</keyword>
<keyword evidence="1" id="KW-0472">Membrane</keyword>
<gene>
    <name evidence="2" type="primary">29</name>
    <name evidence="2" type="ORF">PBI_ANTHONY_29</name>
</gene>
<evidence type="ECO:0000313" key="3">
    <source>
        <dbReference type="Proteomes" id="UP000327026"/>
    </source>
</evidence>
<accession>A0A5J6THQ4</accession>
<dbReference type="RefSeq" id="YP_010062065.1">
    <property type="nucleotide sequence ID" value="NC_054790.1"/>
</dbReference>
<evidence type="ECO:0000313" key="2">
    <source>
        <dbReference type="EMBL" id="QFG10401.1"/>
    </source>
</evidence>
<name>A0A5J6THQ4_9CAUD</name>
<organism evidence="2 3">
    <name type="scientific">Mycobacterium phage Anthony</name>
    <dbReference type="NCBI Taxonomy" id="2599857"/>
    <lineage>
        <taxon>Viruses</taxon>
        <taxon>Duplodnaviria</taxon>
        <taxon>Heunggongvirae</taxon>
        <taxon>Uroviricota</taxon>
        <taxon>Caudoviricetes</taxon>
        <taxon>Anthonyvirus</taxon>
        <taxon>Anthonyvirus anthony</taxon>
    </lineage>
</organism>
<feature type="transmembrane region" description="Helical" evidence="1">
    <location>
        <begin position="20"/>
        <end position="38"/>
    </location>
</feature>
<keyword evidence="3" id="KW-1185">Reference proteome</keyword>
<keyword evidence="1" id="KW-0812">Transmembrane</keyword>
<protein>
    <recommendedName>
        <fullName evidence="4">Minor tail protein</fullName>
    </recommendedName>
</protein>
<dbReference type="GeneID" id="64871701"/>
<evidence type="ECO:0008006" key="4">
    <source>
        <dbReference type="Google" id="ProtNLM"/>
    </source>
</evidence>
<reference evidence="2 3" key="1">
    <citation type="submission" date="2019-07" db="EMBL/GenBank/DDBJ databases">
        <authorList>
            <person name="Garlena R.A."/>
            <person name="Russell D.A."/>
            <person name="Pope W.H."/>
            <person name="Jacobs-Sera D."/>
            <person name="Hatfull G.F."/>
        </authorList>
    </citation>
    <scope>NUCLEOTIDE SEQUENCE [LARGE SCALE GENOMIC DNA]</scope>
</reference>
<evidence type="ECO:0000256" key="1">
    <source>
        <dbReference type="SAM" id="Phobius"/>
    </source>
</evidence>
<sequence>MPTNPDQVTPFIQDWKGLVALLFLVLSPIITAGLPLWFKVKKIDNQVSNDHTENFREEMTRGFREVREDIRLLSTALNTERQERIDGDRLREAA</sequence>